<organism evidence="1 2">
    <name type="scientific">Piscirickettsia salmonis</name>
    <dbReference type="NCBI Taxonomy" id="1238"/>
    <lineage>
        <taxon>Bacteria</taxon>
        <taxon>Pseudomonadati</taxon>
        <taxon>Pseudomonadota</taxon>
        <taxon>Gammaproteobacteria</taxon>
        <taxon>Thiotrichales</taxon>
        <taxon>Piscirickettsiaceae</taxon>
        <taxon>Piscirickettsia</taxon>
    </lineage>
</organism>
<accession>A0A1L6TEN7</accession>
<reference evidence="1 2" key="1">
    <citation type="journal article" date="2014" name="Genome Announc.">
        <title>Comparative Genome Analysis of Two Isolates of the Fish Pathogen Piscirickettsia salmonis from Different Hosts Reveals Major Differences in Virulence-Associated Secretion Systems.</title>
        <authorList>
            <person name="Bohle H."/>
            <person name="Henriquez P."/>
            <person name="Grothusen H."/>
            <person name="Navas E."/>
            <person name="Sandoval A."/>
            <person name="Bustamante F."/>
            <person name="Bustos P."/>
            <person name="Mancilla M."/>
        </authorList>
    </citation>
    <scope>NUCLEOTIDE SEQUENCE [LARGE SCALE GENOMIC DNA]</scope>
    <source>
        <strain evidence="2">B1-32597</strain>
    </source>
</reference>
<dbReference type="OrthoDB" id="10009221at2"/>
<name>A0A1L6TEN7_PISSA</name>
<evidence type="ECO:0000313" key="1">
    <source>
        <dbReference type="EMBL" id="ALB23870.1"/>
    </source>
</evidence>
<dbReference type="AlphaFoldDB" id="A0A1L6TEN7"/>
<gene>
    <name evidence="1" type="primary">rarA</name>
    <name evidence="1" type="ORF">KU39_2694</name>
</gene>
<dbReference type="Proteomes" id="UP000029558">
    <property type="component" value="Chromosome"/>
</dbReference>
<dbReference type="RefSeq" id="WP_027242658.1">
    <property type="nucleotide sequence ID" value="NZ_CP012508.1"/>
</dbReference>
<sequence length="487" mass="55462">MPLDDLIKLSESKRKSLEVGLDSEVLDKTDEKFHKSLKYLAAYLSQKNRIAYQLAIEKDGINSLENHDKIPHKIDYFQQYVNKYQGYDISKIVADDLVGKIFTDYFKSTNHFKDPLEDVKLVEEEIIMPETVKDETEAQLEEGTIKIEKVTQEAPLVTPEPLETIIFEGLVEQEKKQKVSPKPALSEEEERLNKYKVVLDQEALKKITDSRIVEALNYLAKEYSRFNKLNAEVTEGDFCKSEAYIEPSYINDRYLDTEGNYNIDLIFKDEKTANNLIFGAYIKNHYDDLYEKFNAENKDTYDISSDEKTKFSQFPRKESTGSIVGVAALTEQVGDLEAKTTRADSMESLTEKSSNSIEARKGNKLENDLKLKILTIVTEIERLAKAKGFSTQNYGTSKGKVLFGGKTYEGIPDGFSEVHAKLKPLAKGGSLEEMNEAIKFAQNKAKEKSCKSKGNWYCFFYADSRSQQTIDQYKKLDNVIDGSSISL</sequence>
<protein>
    <submittedName>
        <fullName evidence="1">Recombination factor protein RarA</fullName>
    </submittedName>
</protein>
<evidence type="ECO:0000313" key="2">
    <source>
        <dbReference type="Proteomes" id="UP000029558"/>
    </source>
</evidence>
<dbReference type="EMBL" id="CP012508">
    <property type="protein sequence ID" value="ALB23870.1"/>
    <property type="molecule type" value="Genomic_DNA"/>
</dbReference>
<proteinExistence type="predicted"/>